<protein>
    <recommendedName>
        <fullName evidence="4">Prolactin</fullName>
    </recommendedName>
</protein>
<accession>A0AAV7TAB5</accession>
<feature type="chain" id="PRO_5043653169" description="Prolactin" evidence="1">
    <location>
        <begin position="30"/>
        <end position="173"/>
    </location>
</feature>
<proteinExistence type="predicted"/>
<keyword evidence="1" id="KW-0732">Signal</keyword>
<dbReference type="Proteomes" id="UP001066276">
    <property type="component" value="Chromosome 4_1"/>
</dbReference>
<reference evidence="2" key="1">
    <citation type="journal article" date="2022" name="bioRxiv">
        <title>Sequencing and chromosome-scale assembly of the giantPleurodeles waltlgenome.</title>
        <authorList>
            <person name="Brown T."/>
            <person name="Elewa A."/>
            <person name="Iarovenko S."/>
            <person name="Subramanian E."/>
            <person name="Araus A.J."/>
            <person name="Petzold A."/>
            <person name="Susuki M."/>
            <person name="Suzuki K.-i.T."/>
            <person name="Hayashi T."/>
            <person name="Toyoda A."/>
            <person name="Oliveira C."/>
            <person name="Osipova E."/>
            <person name="Leigh N.D."/>
            <person name="Simon A."/>
            <person name="Yun M.H."/>
        </authorList>
    </citation>
    <scope>NUCLEOTIDE SEQUENCE</scope>
    <source>
        <strain evidence="2">20211129_DDA</strain>
        <tissue evidence="2">Liver</tissue>
    </source>
</reference>
<evidence type="ECO:0000256" key="1">
    <source>
        <dbReference type="SAM" id="SignalP"/>
    </source>
</evidence>
<dbReference type="AlphaFoldDB" id="A0AAV7TAB5"/>
<dbReference type="PROSITE" id="PS51257">
    <property type="entry name" value="PROKAR_LIPOPROTEIN"/>
    <property type="match status" value="1"/>
</dbReference>
<evidence type="ECO:0000313" key="2">
    <source>
        <dbReference type="EMBL" id="KAJ1172838.1"/>
    </source>
</evidence>
<gene>
    <name evidence="2" type="ORF">NDU88_004680</name>
</gene>
<sequence>MGIRFPHWKQDPAMMASACVCLFCAVVLALLLACAHLDDTVKSLGISLDSNLTMQDHIKNANNAFISLKLLHKIKSSIPQDDLKQATQALVLSRLDYGISILTGTAKSRLAAMRSTLHAAARLVTGNKKYDHIFPALKSLKWLQIEARCSFRTACLTHKALHTGKPEYLTKKL</sequence>
<name>A0AAV7TAB5_PLEWA</name>
<evidence type="ECO:0000313" key="3">
    <source>
        <dbReference type="Proteomes" id="UP001066276"/>
    </source>
</evidence>
<dbReference type="EMBL" id="JANPWB010000007">
    <property type="protein sequence ID" value="KAJ1172838.1"/>
    <property type="molecule type" value="Genomic_DNA"/>
</dbReference>
<evidence type="ECO:0008006" key="4">
    <source>
        <dbReference type="Google" id="ProtNLM"/>
    </source>
</evidence>
<comment type="caution">
    <text evidence="2">The sequence shown here is derived from an EMBL/GenBank/DDBJ whole genome shotgun (WGS) entry which is preliminary data.</text>
</comment>
<feature type="signal peptide" evidence="1">
    <location>
        <begin position="1"/>
        <end position="29"/>
    </location>
</feature>
<dbReference type="PANTHER" id="PTHR33332">
    <property type="entry name" value="REVERSE TRANSCRIPTASE DOMAIN-CONTAINING PROTEIN"/>
    <property type="match status" value="1"/>
</dbReference>
<organism evidence="2 3">
    <name type="scientific">Pleurodeles waltl</name>
    <name type="common">Iberian ribbed newt</name>
    <dbReference type="NCBI Taxonomy" id="8319"/>
    <lineage>
        <taxon>Eukaryota</taxon>
        <taxon>Metazoa</taxon>
        <taxon>Chordata</taxon>
        <taxon>Craniata</taxon>
        <taxon>Vertebrata</taxon>
        <taxon>Euteleostomi</taxon>
        <taxon>Amphibia</taxon>
        <taxon>Batrachia</taxon>
        <taxon>Caudata</taxon>
        <taxon>Salamandroidea</taxon>
        <taxon>Salamandridae</taxon>
        <taxon>Pleurodelinae</taxon>
        <taxon>Pleurodeles</taxon>
    </lineage>
</organism>
<keyword evidence="3" id="KW-1185">Reference proteome</keyword>